<evidence type="ECO:0000256" key="2">
    <source>
        <dbReference type="ARBA" id="ARBA00022448"/>
    </source>
</evidence>
<dbReference type="GO" id="GO:0006606">
    <property type="term" value="P:protein import into nucleus"/>
    <property type="evidence" value="ECO:0007669"/>
    <property type="project" value="InterPro"/>
</dbReference>
<feature type="compositionally biased region" description="Basic and acidic residues" evidence="7">
    <location>
        <begin position="1"/>
        <end position="46"/>
    </location>
</feature>
<evidence type="ECO:0000313" key="9">
    <source>
        <dbReference type="EMBL" id="KAG8067234.1"/>
    </source>
</evidence>
<dbReference type="InterPro" id="IPR024931">
    <property type="entry name" value="Importin_alpha"/>
</dbReference>
<comment type="subunit">
    <text evidence="5">Forms a complex with importin subunit beta-1.</text>
</comment>
<name>A0A8J5W052_ZIZPA</name>
<feature type="repeat" description="ARM" evidence="6">
    <location>
        <begin position="248"/>
        <end position="290"/>
    </location>
</feature>
<feature type="region of interest" description="Disordered" evidence="7">
    <location>
        <begin position="549"/>
        <end position="569"/>
    </location>
</feature>
<keyword evidence="4 5" id="KW-0653">Protein transport</keyword>
<dbReference type="PIRSF" id="PIRSF005673">
    <property type="entry name" value="Importin_alpha"/>
    <property type="match status" value="1"/>
</dbReference>
<reference evidence="9" key="2">
    <citation type="submission" date="2021-02" db="EMBL/GenBank/DDBJ databases">
        <authorList>
            <person name="Kimball J.A."/>
            <person name="Haas M.W."/>
            <person name="Macchietto M."/>
            <person name="Kono T."/>
            <person name="Duquette J."/>
            <person name="Shao M."/>
        </authorList>
    </citation>
    <scope>NUCLEOTIDE SEQUENCE</scope>
    <source>
        <tissue evidence="9">Fresh leaf tissue</tissue>
    </source>
</reference>
<dbReference type="EMBL" id="JAAALK010000284">
    <property type="protein sequence ID" value="KAG8067234.1"/>
    <property type="molecule type" value="Genomic_DNA"/>
</dbReference>
<keyword evidence="3" id="KW-0677">Repeat</keyword>
<dbReference type="Proteomes" id="UP000729402">
    <property type="component" value="Unassembled WGS sequence"/>
</dbReference>
<comment type="similarity">
    <text evidence="1 5">Belongs to the importin alpha family.</text>
</comment>
<dbReference type="PROSITE" id="PS50176">
    <property type="entry name" value="ARM_REPEAT"/>
    <property type="match status" value="3"/>
</dbReference>
<organism evidence="9 10">
    <name type="scientific">Zizania palustris</name>
    <name type="common">Northern wild rice</name>
    <dbReference type="NCBI Taxonomy" id="103762"/>
    <lineage>
        <taxon>Eukaryota</taxon>
        <taxon>Viridiplantae</taxon>
        <taxon>Streptophyta</taxon>
        <taxon>Embryophyta</taxon>
        <taxon>Tracheophyta</taxon>
        <taxon>Spermatophyta</taxon>
        <taxon>Magnoliopsida</taxon>
        <taxon>Liliopsida</taxon>
        <taxon>Poales</taxon>
        <taxon>Poaceae</taxon>
        <taxon>BOP clade</taxon>
        <taxon>Oryzoideae</taxon>
        <taxon>Oryzeae</taxon>
        <taxon>Zizaniinae</taxon>
        <taxon>Zizania</taxon>
    </lineage>
</organism>
<evidence type="ECO:0000256" key="3">
    <source>
        <dbReference type="ARBA" id="ARBA00022737"/>
    </source>
</evidence>
<dbReference type="InterPro" id="IPR002652">
    <property type="entry name" value="Importin-a_IBB"/>
</dbReference>
<comment type="function">
    <text evidence="5">Binds specifically and directly to substrates containing either a simple or bipartite NLS motif. Promotes docking of import substrates to the nuclear envelope.</text>
</comment>
<reference evidence="9" key="1">
    <citation type="journal article" date="2021" name="bioRxiv">
        <title>Whole Genome Assembly and Annotation of Northern Wild Rice, Zizania palustris L., Supports a Whole Genome Duplication in the Zizania Genus.</title>
        <authorList>
            <person name="Haas M."/>
            <person name="Kono T."/>
            <person name="Macchietto M."/>
            <person name="Millas R."/>
            <person name="McGilp L."/>
            <person name="Shao M."/>
            <person name="Duquette J."/>
            <person name="Hirsch C.N."/>
            <person name="Kimball J."/>
        </authorList>
    </citation>
    <scope>NUCLEOTIDE SEQUENCE</scope>
    <source>
        <tissue evidence="9">Fresh leaf tissue</tissue>
    </source>
</reference>
<dbReference type="PANTHER" id="PTHR23316">
    <property type="entry name" value="IMPORTIN ALPHA"/>
    <property type="match status" value="1"/>
</dbReference>
<dbReference type="OrthoDB" id="29145at2759"/>
<evidence type="ECO:0000256" key="5">
    <source>
        <dbReference type="PIRNR" id="PIRNR005673"/>
    </source>
</evidence>
<feature type="repeat" description="ARM" evidence="6">
    <location>
        <begin position="121"/>
        <end position="164"/>
    </location>
</feature>
<evidence type="ECO:0000256" key="6">
    <source>
        <dbReference type="PROSITE-ProRule" id="PRU00259"/>
    </source>
</evidence>
<dbReference type="Pfam" id="PF16186">
    <property type="entry name" value="Arm_3"/>
    <property type="match status" value="1"/>
</dbReference>
<keyword evidence="10" id="KW-1185">Reference proteome</keyword>
<keyword evidence="2 5" id="KW-0813">Transport</keyword>
<feature type="repeat" description="ARM" evidence="6">
    <location>
        <begin position="164"/>
        <end position="206"/>
    </location>
</feature>
<protein>
    <recommendedName>
        <fullName evidence="5">Importin subunit alpha</fullName>
    </recommendedName>
</protein>
<evidence type="ECO:0000256" key="1">
    <source>
        <dbReference type="ARBA" id="ARBA00010394"/>
    </source>
</evidence>
<evidence type="ECO:0000256" key="4">
    <source>
        <dbReference type="ARBA" id="ARBA00022927"/>
    </source>
</evidence>
<dbReference type="AlphaFoldDB" id="A0A8J5W052"/>
<evidence type="ECO:0000313" key="10">
    <source>
        <dbReference type="Proteomes" id="UP000729402"/>
    </source>
</evidence>
<accession>A0A8J5W052</accession>
<dbReference type="GO" id="GO:0061608">
    <property type="term" value="F:nuclear import signal receptor activity"/>
    <property type="evidence" value="ECO:0007669"/>
    <property type="project" value="InterPro"/>
</dbReference>
<feature type="compositionally biased region" description="Low complexity" evidence="7">
    <location>
        <begin position="54"/>
        <end position="64"/>
    </location>
</feature>
<feature type="compositionally biased region" description="Low complexity" evidence="7">
    <location>
        <begin position="550"/>
        <end position="559"/>
    </location>
</feature>
<sequence>MSLRPSERAEVRRSRYKVAVDADEGRRRREDNMVEIRKSRREESLLKKRRDGLPPAAAAAAAAAPQMGHSSALQQKLESLPAMVQAVLSDDSAVQLEATTQFRKLLSIERSPPIEEVINTGVVPRFIEFLTREDYPQLQFEAAWALTNIASGTSENTKVVVEYGAVPIFVKLLSSPSEDVREQAVWALGNVAGDSPKCRDLVLVSGGLFPLLQQLNEHAKLSMLRNATWTLSNFCRGKPQPNFEQVKPALSALQRLIHSQDEEVLTDACWALSYLSDGTNDKIQSVIESGVFPRLVELLIHPSASVLIPALRTVGNIVTGDDLQTQCVIDHQALPCLLNLLTTNHKKSIKKEACWTISNITAGNREQIQAVINANIIAPLVHLLQTAEFDIKKEAAWAISNATSGGTHDQIKYVSFFILLLLCCDICDILHCHFSLLTTLQTYEMLNRYLVAQGCIKPLCDLLVCPDPRIVTVCLEGLENILKVGEAEKNLGAGDVNSYAQMIDDAEGLEKIENLQSHDNTEIYEKAVKMLESYWLEEEDDAMPSGDNAQNGFNFGNQQTVPSGGFNFG</sequence>
<proteinExistence type="inferred from homology"/>
<dbReference type="SMART" id="SM00185">
    <property type="entry name" value="ARM"/>
    <property type="match status" value="8"/>
</dbReference>
<dbReference type="InterPro" id="IPR032413">
    <property type="entry name" value="Arm_3"/>
</dbReference>
<comment type="caution">
    <text evidence="9">The sequence shown here is derived from an EMBL/GenBank/DDBJ whole genome shotgun (WGS) entry which is preliminary data.</text>
</comment>
<gene>
    <name evidence="9" type="ORF">GUJ93_ZPchr0005g15587</name>
</gene>
<evidence type="ECO:0000259" key="8">
    <source>
        <dbReference type="PROSITE" id="PS51214"/>
    </source>
</evidence>
<dbReference type="PROSITE" id="PS51214">
    <property type="entry name" value="IBB"/>
    <property type="match status" value="1"/>
</dbReference>
<feature type="region of interest" description="Disordered" evidence="7">
    <location>
        <begin position="1"/>
        <end position="64"/>
    </location>
</feature>
<dbReference type="Pfam" id="PF00514">
    <property type="entry name" value="Arm"/>
    <property type="match status" value="8"/>
</dbReference>
<dbReference type="Pfam" id="PF01749">
    <property type="entry name" value="IBB"/>
    <property type="match status" value="1"/>
</dbReference>
<dbReference type="InterPro" id="IPR000225">
    <property type="entry name" value="Armadillo"/>
</dbReference>
<feature type="domain" description="IBB" evidence="8">
    <location>
        <begin position="1"/>
        <end position="58"/>
    </location>
</feature>
<evidence type="ECO:0000256" key="7">
    <source>
        <dbReference type="SAM" id="MobiDB-lite"/>
    </source>
</evidence>
<dbReference type="FunFam" id="1.20.5.690:FF:000002">
    <property type="entry name" value="Importin subunit alpha"/>
    <property type="match status" value="1"/>
</dbReference>